<accession>A0A674EIX5</accession>
<proteinExistence type="predicted"/>
<dbReference type="InterPro" id="IPR026215">
    <property type="entry name" value="HAUS5_metazoa"/>
</dbReference>
<keyword evidence="3" id="KW-1185">Reference proteome</keyword>
<dbReference type="AlphaFoldDB" id="A0A674EIX5"/>
<keyword evidence="1" id="KW-0175">Coiled coil</keyword>
<dbReference type="GO" id="GO:0005813">
    <property type="term" value="C:centrosome"/>
    <property type="evidence" value="ECO:0007669"/>
    <property type="project" value="TreeGrafter"/>
</dbReference>
<dbReference type="GO" id="GO:0051225">
    <property type="term" value="P:spindle assembly"/>
    <property type="evidence" value="ECO:0007669"/>
    <property type="project" value="InterPro"/>
</dbReference>
<dbReference type="InterPro" id="IPR029131">
    <property type="entry name" value="HAUS5"/>
</dbReference>
<gene>
    <name evidence="2" type="primary">LOC115158406</name>
</gene>
<dbReference type="Ensembl" id="ENSSTUT00000115673.1">
    <property type="protein sequence ID" value="ENSSTUP00000107985.1"/>
    <property type="gene ID" value="ENSSTUG00000047993.1"/>
</dbReference>
<reference evidence="2" key="2">
    <citation type="submission" date="2025-09" db="UniProtKB">
        <authorList>
            <consortium name="Ensembl"/>
        </authorList>
    </citation>
    <scope>IDENTIFICATION</scope>
</reference>
<name>A0A674EIX5_SALTR</name>
<dbReference type="GeneTree" id="ENSGT00940000165447"/>
<sequence length="645" mass="74665">MTLLRELKRWAIEEFNLPTQSLPNDNYFKTLCVGPGASIWRYVTQHIFNQRWVCRQVFTTLFLILPSLKQVVGQSDAAKRFELQEQIEELRVELNHLDSQINGTEAQLVTEEESINRSWEMVEENQCRELLLQAFKQRCMKERHSLSEDIHKISGHSQVLEQLRAEMKVVFGNEISNSSGDHLNPSGAEPKVLRKVRELCDERLQFFQSLQESELNMTSSTATHLTREQRTAVFQHWLSAVEDLLQCYPPNQVLSALQYLALGQEMTLEEMLASLDVARDVAALRFRYESNHLPDISKEEEELPTVKSLLQSAWEEVEQSLMELAQTRSRIQLLQTQLHARKKEAHLKPLFSHVSVLLRSVFKLEMQCGIQAAVRNGLRDQCVQMEQHARDRQEDLRNLRSQWQNIMDFRQLGDVRQEQIRGLIKGNSTAKTELTRVHKEIGQFVQGKLVPQFAKVLSAANRLRNSVSQEARQFGNVSLLTLDRRIIEGEQRIPAAWLSIHRLHSLPFHNLCQSLAFPMYRAPEELYTQALSQHLELRFLHRLLQLHSSSLTNVEKQGALLPAPDQQALLLRVLEEDKELLKSLLPKVRELAQRCSQGLCYGYQVKTAISHWWDQPAQFALPDIRKGGLTFQQWLQRWKFAAKAS</sequence>
<evidence type="ECO:0000313" key="3">
    <source>
        <dbReference type="Proteomes" id="UP000472277"/>
    </source>
</evidence>
<dbReference type="Pfam" id="PF14817">
    <property type="entry name" value="HAUS5"/>
    <property type="match status" value="1"/>
</dbReference>
<dbReference type="Proteomes" id="UP000472277">
    <property type="component" value="Chromosome 22"/>
</dbReference>
<dbReference type="PANTHER" id="PTHR28588">
    <property type="entry name" value="HAUS AUGMIN-LIKE COMPLEX SUBUNIT 5"/>
    <property type="match status" value="1"/>
</dbReference>
<dbReference type="PANTHER" id="PTHR28588:SF1">
    <property type="entry name" value="HAUS AUGMIN-LIKE COMPLEX SUBUNIT 5"/>
    <property type="match status" value="1"/>
</dbReference>
<evidence type="ECO:0000313" key="2">
    <source>
        <dbReference type="Ensembl" id="ENSSTUP00000107985.1"/>
    </source>
</evidence>
<organism evidence="2 3">
    <name type="scientific">Salmo trutta</name>
    <name type="common">Brown trout</name>
    <dbReference type="NCBI Taxonomy" id="8032"/>
    <lineage>
        <taxon>Eukaryota</taxon>
        <taxon>Metazoa</taxon>
        <taxon>Chordata</taxon>
        <taxon>Craniata</taxon>
        <taxon>Vertebrata</taxon>
        <taxon>Euteleostomi</taxon>
        <taxon>Actinopterygii</taxon>
        <taxon>Neopterygii</taxon>
        <taxon>Teleostei</taxon>
        <taxon>Protacanthopterygii</taxon>
        <taxon>Salmoniformes</taxon>
        <taxon>Salmonidae</taxon>
        <taxon>Salmoninae</taxon>
        <taxon>Salmo</taxon>
    </lineage>
</organism>
<dbReference type="PRINTS" id="PR02091">
    <property type="entry name" value="HAUSAUGMINL5"/>
</dbReference>
<protein>
    <submittedName>
        <fullName evidence="2">HAUS augmin-like complex, subunit 5</fullName>
    </submittedName>
</protein>
<reference evidence="2" key="1">
    <citation type="submission" date="2025-08" db="UniProtKB">
        <authorList>
            <consortium name="Ensembl"/>
        </authorList>
    </citation>
    <scope>IDENTIFICATION</scope>
</reference>
<evidence type="ECO:0000256" key="1">
    <source>
        <dbReference type="SAM" id="Coils"/>
    </source>
</evidence>
<dbReference type="GO" id="GO:0070652">
    <property type="term" value="C:HAUS complex"/>
    <property type="evidence" value="ECO:0007669"/>
    <property type="project" value="InterPro"/>
</dbReference>
<dbReference type="GO" id="GO:0007098">
    <property type="term" value="P:centrosome cycle"/>
    <property type="evidence" value="ECO:0007669"/>
    <property type="project" value="InterPro"/>
</dbReference>
<feature type="coiled-coil region" evidence="1">
    <location>
        <begin position="80"/>
        <end position="107"/>
    </location>
</feature>